<dbReference type="EMBL" id="KQ435819">
    <property type="protein sequence ID" value="KOX72493.1"/>
    <property type="molecule type" value="Genomic_DNA"/>
</dbReference>
<reference evidence="2 3" key="1">
    <citation type="submission" date="2015-07" db="EMBL/GenBank/DDBJ databases">
        <title>The genome of Melipona quadrifasciata.</title>
        <authorList>
            <person name="Pan H."/>
            <person name="Kapheim K."/>
        </authorList>
    </citation>
    <scope>NUCLEOTIDE SEQUENCE [LARGE SCALE GENOMIC DNA]</scope>
    <source>
        <strain evidence="2">0111107301</strain>
        <tissue evidence="2">Whole body</tissue>
    </source>
</reference>
<dbReference type="AlphaFoldDB" id="A0A0M8ZZ02"/>
<proteinExistence type="predicted"/>
<protein>
    <submittedName>
        <fullName evidence="2">Uncharacterized protein</fullName>
    </submittedName>
</protein>
<name>A0A0M8ZZ02_9HYME</name>
<sequence>MFASADATDAICVQNGPKLKLEGWRPMEEYIEEVEDEEEEEDEGEVTEEGNEEKLRKREDDEEEGDARSKGKGKLEMEKDWRKRMIAERSKRLGHIADRQSKYLSRRNVGIRPLRARVRLFGKAYGGPSKWPLRVDGWSMDGL</sequence>
<keyword evidence="3" id="KW-1185">Reference proteome</keyword>
<organism evidence="2 3">
    <name type="scientific">Melipona quadrifasciata</name>
    <dbReference type="NCBI Taxonomy" id="166423"/>
    <lineage>
        <taxon>Eukaryota</taxon>
        <taxon>Metazoa</taxon>
        <taxon>Ecdysozoa</taxon>
        <taxon>Arthropoda</taxon>
        <taxon>Hexapoda</taxon>
        <taxon>Insecta</taxon>
        <taxon>Pterygota</taxon>
        <taxon>Neoptera</taxon>
        <taxon>Endopterygota</taxon>
        <taxon>Hymenoptera</taxon>
        <taxon>Apocrita</taxon>
        <taxon>Aculeata</taxon>
        <taxon>Apoidea</taxon>
        <taxon>Anthophila</taxon>
        <taxon>Apidae</taxon>
        <taxon>Melipona</taxon>
    </lineage>
</organism>
<feature type="region of interest" description="Disordered" evidence="1">
    <location>
        <begin position="30"/>
        <end position="76"/>
    </location>
</feature>
<feature type="compositionally biased region" description="Basic and acidic residues" evidence="1">
    <location>
        <begin position="66"/>
        <end position="76"/>
    </location>
</feature>
<evidence type="ECO:0000313" key="3">
    <source>
        <dbReference type="Proteomes" id="UP000053105"/>
    </source>
</evidence>
<evidence type="ECO:0000256" key="1">
    <source>
        <dbReference type="SAM" id="MobiDB-lite"/>
    </source>
</evidence>
<gene>
    <name evidence="2" type="ORF">WN51_03086</name>
</gene>
<dbReference type="Proteomes" id="UP000053105">
    <property type="component" value="Unassembled WGS sequence"/>
</dbReference>
<evidence type="ECO:0000313" key="2">
    <source>
        <dbReference type="EMBL" id="KOX72493.1"/>
    </source>
</evidence>
<feature type="compositionally biased region" description="Acidic residues" evidence="1">
    <location>
        <begin position="30"/>
        <end position="51"/>
    </location>
</feature>
<accession>A0A0M8ZZ02</accession>
<dbReference type="OrthoDB" id="10338699at2759"/>